<protein>
    <submittedName>
        <fullName evidence="6">Elp3 domain-containing protein</fullName>
    </submittedName>
</protein>
<dbReference type="Proteomes" id="UP000271098">
    <property type="component" value="Unassembled WGS sequence"/>
</dbReference>
<dbReference type="PANTHER" id="PTHR28657">
    <property type="entry name" value="INDOLEAMINE 2,3-DIOXYGENASE"/>
    <property type="match status" value="1"/>
</dbReference>
<organism evidence="6">
    <name type="scientific">Gongylonema pulchrum</name>
    <dbReference type="NCBI Taxonomy" id="637853"/>
    <lineage>
        <taxon>Eukaryota</taxon>
        <taxon>Metazoa</taxon>
        <taxon>Ecdysozoa</taxon>
        <taxon>Nematoda</taxon>
        <taxon>Chromadorea</taxon>
        <taxon>Rhabditida</taxon>
        <taxon>Spirurina</taxon>
        <taxon>Spiruromorpha</taxon>
        <taxon>Spiruroidea</taxon>
        <taxon>Gongylonematidae</taxon>
        <taxon>Gongylonema</taxon>
    </lineage>
</organism>
<dbReference type="OrthoDB" id="10262710at2759"/>
<dbReference type="InterPro" id="IPR000898">
    <property type="entry name" value="Indolamine_dOase"/>
</dbReference>
<accession>A0A183EG55</accession>
<dbReference type="InterPro" id="IPR037217">
    <property type="entry name" value="Trp/Indoleamine_2_3_dOase-like"/>
</dbReference>
<dbReference type="AlphaFoldDB" id="A0A183EG55"/>
<dbReference type="GO" id="GO:0046872">
    <property type="term" value="F:metal ion binding"/>
    <property type="evidence" value="ECO:0007669"/>
    <property type="project" value="UniProtKB-KW"/>
</dbReference>
<keyword evidence="2" id="KW-0479">Metal-binding</keyword>
<reference evidence="4 5" key="2">
    <citation type="submission" date="2018-11" db="EMBL/GenBank/DDBJ databases">
        <authorList>
            <consortium name="Pathogen Informatics"/>
        </authorList>
    </citation>
    <scope>NUCLEOTIDE SEQUENCE [LARGE SCALE GENOMIC DNA]</scope>
</reference>
<dbReference type="GO" id="GO:0034354">
    <property type="term" value="P:'de novo' NAD+ biosynthetic process from L-tryptophan"/>
    <property type="evidence" value="ECO:0007669"/>
    <property type="project" value="TreeGrafter"/>
</dbReference>
<dbReference type="GO" id="GO:0019441">
    <property type="term" value="P:L-tryptophan catabolic process to kynurenine"/>
    <property type="evidence" value="ECO:0007669"/>
    <property type="project" value="InterPro"/>
</dbReference>
<dbReference type="EMBL" id="UYRT01089471">
    <property type="protein sequence ID" value="VDN34958.1"/>
    <property type="molecule type" value="Genomic_DNA"/>
</dbReference>
<reference evidence="6" key="1">
    <citation type="submission" date="2016-06" db="UniProtKB">
        <authorList>
            <consortium name="WormBaseParasite"/>
        </authorList>
    </citation>
    <scope>IDENTIFICATION</scope>
</reference>
<dbReference type="GO" id="GO:0005737">
    <property type="term" value="C:cytoplasm"/>
    <property type="evidence" value="ECO:0007669"/>
    <property type="project" value="TreeGrafter"/>
</dbReference>
<dbReference type="Pfam" id="PF01231">
    <property type="entry name" value="IDO"/>
    <property type="match status" value="1"/>
</dbReference>
<name>A0A183EG55_9BILA</name>
<comment type="similarity">
    <text evidence="1">Belongs to the indoleamine 2,3-dioxygenase family.</text>
</comment>
<dbReference type="WBParaSite" id="GPUH_0001997101-mRNA-1">
    <property type="protein sequence ID" value="GPUH_0001997101-mRNA-1"/>
    <property type="gene ID" value="GPUH_0001997101"/>
</dbReference>
<evidence type="ECO:0000313" key="5">
    <source>
        <dbReference type="Proteomes" id="UP000271098"/>
    </source>
</evidence>
<sequence length="270" mass="30609">MLSDGVIKILEQFDVHPDFGFVYPDPLVRLPEKFVPWHEIIGKCTGILPFFSLILLPELLEKGLLEDRIQKLPLIAADTLRIDKELRLAHLLLATLAAGHIWQYGPNKVQMSIPVNISSPLLDVSNRLGLKPIVCHASVCLANWKPLRNTPTFNAEHVDIIASRFLRHPANRWFFTLTAQIETELAPALCAIASACYHRKIEETTMQDIRNSLSKATHSIEASVHKLQLFKTNCCRLSATSPYLCTRHTFDVCFNEFVSQIFSQILHDFT</sequence>
<dbReference type="GO" id="GO:0020037">
    <property type="term" value="F:heme binding"/>
    <property type="evidence" value="ECO:0007669"/>
    <property type="project" value="InterPro"/>
</dbReference>
<dbReference type="GO" id="GO:0004833">
    <property type="term" value="F:L-tryptophan 2,3-dioxygenase activity"/>
    <property type="evidence" value="ECO:0007669"/>
    <property type="project" value="TreeGrafter"/>
</dbReference>
<keyword evidence="3" id="KW-0408">Iron</keyword>
<dbReference type="GO" id="GO:0033754">
    <property type="term" value="F:indoleamine 2,3-dioxygenase activity"/>
    <property type="evidence" value="ECO:0007669"/>
    <property type="project" value="TreeGrafter"/>
</dbReference>
<gene>
    <name evidence="4" type="ORF">GPUH_LOCUS19946</name>
</gene>
<evidence type="ECO:0000313" key="4">
    <source>
        <dbReference type="EMBL" id="VDN34958.1"/>
    </source>
</evidence>
<evidence type="ECO:0000256" key="1">
    <source>
        <dbReference type="ARBA" id="ARBA00007119"/>
    </source>
</evidence>
<evidence type="ECO:0000256" key="2">
    <source>
        <dbReference type="ARBA" id="ARBA00022723"/>
    </source>
</evidence>
<dbReference type="PANTHER" id="PTHR28657:SF5">
    <property type="entry name" value="INDOLEAMINE 2,3-DIOXYGENASE"/>
    <property type="match status" value="1"/>
</dbReference>
<keyword evidence="5" id="KW-1185">Reference proteome</keyword>
<dbReference type="SUPFAM" id="SSF140959">
    <property type="entry name" value="Indolic compounds 2,3-dioxygenase-like"/>
    <property type="match status" value="1"/>
</dbReference>
<proteinExistence type="inferred from homology"/>
<evidence type="ECO:0000313" key="6">
    <source>
        <dbReference type="WBParaSite" id="GPUH_0001997101-mRNA-1"/>
    </source>
</evidence>
<evidence type="ECO:0000256" key="3">
    <source>
        <dbReference type="ARBA" id="ARBA00023004"/>
    </source>
</evidence>